<name>A0A511AXZ0_9PROT</name>
<proteinExistence type="predicted"/>
<protein>
    <submittedName>
        <fullName evidence="2">Uncharacterized protein</fullName>
    </submittedName>
</protein>
<dbReference type="EMBL" id="BJUZ01000001">
    <property type="protein sequence ID" value="GEK92482.1"/>
    <property type="molecule type" value="Genomic_DNA"/>
</dbReference>
<evidence type="ECO:0000256" key="1">
    <source>
        <dbReference type="SAM" id="MobiDB-lite"/>
    </source>
</evidence>
<accession>A0A511AXZ0</accession>
<reference evidence="2 3" key="1">
    <citation type="submission" date="2019-07" db="EMBL/GenBank/DDBJ databases">
        <title>Whole genome shotgun sequence of Gluconobacter wancherniae NBRC 103581.</title>
        <authorList>
            <person name="Hosoyama A."/>
            <person name="Uohara A."/>
            <person name="Ohji S."/>
            <person name="Ichikawa N."/>
        </authorList>
    </citation>
    <scope>NUCLEOTIDE SEQUENCE [LARGE SCALE GENOMIC DNA]</scope>
    <source>
        <strain evidence="2 3">NBRC 103581</strain>
    </source>
</reference>
<feature type="region of interest" description="Disordered" evidence="1">
    <location>
        <begin position="21"/>
        <end position="52"/>
    </location>
</feature>
<evidence type="ECO:0000313" key="3">
    <source>
        <dbReference type="Proteomes" id="UP000321230"/>
    </source>
</evidence>
<comment type="caution">
    <text evidence="2">The sequence shown here is derived from an EMBL/GenBank/DDBJ whole genome shotgun (WGS) entry which is preliminary data.</text>
</comment>
<gene>
    <name evidence="2" type="ORF">GWA01_02520</name>
</gene>
<organism evidence="2 3">
    <name type="scientific">Gluconobacter wancherniae NBRC 103581</name>
    <dbReference type="NCBI Taxonomy" id="656744"/>
    <lineage>
        <taxon>Bacteria</taxon>
        <taxon>Pseudomonadati</taxon>
        <taxon>Pseudomonadota</taxon>
        <taxon>Alphaproteobacteria</taxon>
        <taxon>Acetobacterales</taxon>
        <taxon>Acetobacteraceae</taxon>
        <taxon>Gluconobacter</taxon>
    </lineage>
</organism>
<keyword evidence="3" id="KW-1185">Reference proteome</keyword>
<evidence type="ECO:0000313" key="2">
    <source>
        <dbReference type="EMBL" id="GEK92482.1"/>
    </source>
</evidence>
<dbReference type="Proteomes" id="UP000321230">
    <property type="component" value="Unassembled WGS sequence"/>
</dbReference>
<dbReference type="AlphaFoldDB" id="A0A511AXZ0"/>
<sequence>MNVTFHVEFSGFEIREEPVADVDTVNSRDDMRSSQSAKKKGAEVRDPQPMTALEKYRRLREERKVVRRQRLAREREALYSPDIPN</sequence>